<dbReference type="PRINTS" id="PR02051">
    <property type="entry name" value="PROTEINF175"/>
</dbReference>
<accession>A0A5N6RLG5</accession>
<dbReference type="GO" id="GO:0031593">
    <property type="term" value="F:polyubiquitin modification-dependent protein binding"/>
    <property type="evidence" value="ECO:0007669"/>
    <property type="project" value="TreeGrafter"/>
</dbReference>
<dbReference type="Proteomes" id="UP000327013">
    <property type="component" value="Chromosome 7"/>
</dbReference>
<dbReference type="AlphaFoldDB" id="A0A5N6RLG5"/>
<evidence type="ECO:0000313" key="2">
    <source>
        <dbReference type="Proteomes" id="UP000327013"/>
    </source>
</evidence>
<gene>
    <name evidence="1" type="ORF">FH972_017117</name>
</gene>
<name>A0A5N6RLG5_9ROSI</name>
<dbReference type="EMBL" id="CM017327">
    <property type="protein sequence ID" value="KAE8099109.1"/>
    <property type="molecule type" value="Genomic_DNA"/>
</dbReference>
<sequence>MADTPIDKIAISGPTLASLIQRFSSSSGPLDGLLFGHVSLLSPSTLSDDDASSTTTTTTSTSQTRIATITSFISLPFSSPSGHLLPSFPSSPSPLGWFSARRRSPLRPSMREFSVSQSLSSSPIPLSPCLFLLLASPIHDHAIHTHEYRAYQFSASAESFNPKSIDIVNIGPGFRGHYGAFSPNSPFPALPCVVGGSVMIEDEKEGEEELVERRQLDLCAEGFEVRRLRRLMGSGAANYTAELEDLYGKMLAKVENLARQVELSSAKVFEQGIGRVIQLASASSLNDREEFLQSDFVATFCKVGEDLPFNNLSDCHFTTPLKDIFVTPTSLCVIHVRGNNGLLGTSTLLLPFTLGDLKPFVTGKCMYAKDTCKEKMALRTPIINIEVCDRGLGGSGSLKSVNR</sequence>
<dbReference type="OrthoDB" id="6358435at2759"/>
<evidence type="ECO:0000313" key="1">
    <source>
        <dbReference type="EMBL" id="KAE8099109.1"/>
    </source>
</evidence>
<keyword evidence="2" id="KW-1185">Reference proteome</keyword>
<proteinExistence type="predicted"/>
<dbReference type="InterPro" id="IPR023238">
    <property type="entry name" value="FAM175"/>
</dbReference>
<dbReference type="PANTHER" id="PTHR31728">
    <property type="entry name" value="ABRAXAS FAMILY MEMBER"/>
    <property type="match status" value="1"/>
</dbReference>
<dbReference type="PANTHER" id="PTHR31728:SF5">
    <property type="entry name" value="OS07G0540200 PROTEIN"/>
    <property type="match status" value="1"/>
</dbReference>
<protein>
    <submittedName>
        <fullName evidence="1">Uncharacterized protein</fullName>
    </submittedName>
</protein>
<reference evidence="1 2" key="1">
    <citation type="submission" date="2019-06" db="EMBL/GenBank/DDBJ databases">
        <title>A chromosomal-level reference genome of Carpinus fangiana (Coryloideae, Betulaceae).</title>
        <authorList>
            <person name="Yang X."/>
            <person name="Wang Z."/>
            <person name="Zhang L."/>
            <person name="Hao G."/>
            <person name="Liu J."/>
            <person name="Yang Y."/>
        </authorList>
    </citation>
    <scope>NUCLEOTIDE SEQUENCE [LARGE SCALE GENOMIC DNA]</scope>
    <source>
        <strain evidence="1">Cfa_2016G</strain>
        <tissue evidence="1">Leaf</tissue>
    </source>
</reference>
<dbReference type="GO" id="GO:0005634">
    <property type="term" value="C:nucleus"/>
    <property type="evidence" value="ECO:0007669"/>
    <property type="project" value="TreeGrafter"/>
</dbReference>
<dbReference type="InterPro" id="IPR023241">
    <property type="entry name" value="FAM175_plant"/>
</dbReference>
<dbReference type="PRINTS" id="PR02054">
    <property type="entry name" value="FAM175PLANT"/>
</dbReference>
<organism evidence="1 2">
    <name type="scientific">Carpinus fangiana</name>
    <dbReference type="NCBI Taxonomy" id="176857"/>
    <lineage>
        <taxon>Eukaryota</taxon>
        <taxon>Viridiplantae</taxon>
        <taxon>Streptophyta</taxon>
        <taxon>Embryophyta</taxon>
        <taxon>Tracheophyta</taxon>
        <taxon>Spermatophyta</taxon>
        <taxon>Magnoliopsida</taxon>
        <taxon>eudicotyledons</taxon>
        <taxon>Gunneridae</taxon>
        <taxon>Pentapetalae</taxon>
        <taxon>rosids</taxon>
        <taxon>fabids</taxon>
        <taxon>Fagales</taxon>
        <taxon>Betulaceae</taxon>
        <taxon>Carpinus</taxon>
    </lineage>
</organism>